<dbReference type="PROSITE" id="PS01227">
    <property type="entry name" value="UPF0012"/>
    <property type="match status" value="1"/>
</dbReference>
<dbReference type="RefSeq" id="WP_166188437.1">
    <property type="nucleotide sequence ID" value="NZ_CP049811.1"/>
</dbReference>
<dbReference type="InterPro" id="IPR036526">
    <property type="entry name" value="C-N_Hydrolase_sf"/>
</dbReference>
<dbReference type="PROSITE" id="PS50263">
    <property type="entry name" value="CN_HYDROLASE"/>
    <property type="match status" value="1"/>
</dbReference>
<dbReference type="CDD" id="cd07572">
    <property type="entry name" value="nit"/>
    <property type="match status" value="1"/>
</dbReference>
<dbReference type="KEGG" id="mon:G8E03_02780"/>
<comment type="similarity">
    <text evidence="1">Belongs to the carbon-nitrogen hydrolase superfamily. NIT1/NIT2 family.</text>
</comment>
<feature type="domain" description="CN hydrolase" evidence="4">
    <location>
        <begin position="1"/>
        <end position="253"/>
    </location>
</feature>
<feature type="compositionally biased region" description="Polar residues" evidence="3">
    <location>
        <begin position="289"/>
        <end position="298"/>
    </location>
</feature>
<gene>
    <name evidence="5" type="ORF">G8E03_02780</name>
</gene>
<dbReference type="EMBL" id="CP049811">
    <property type="protein sequence ID" value="QIK39783.1"/>
    <property type="molecule type" value="Genomic_DNA"/>
</dbReference>
<organism evidence="5 6">
    <name type="scientific">Pontivivens nitratireducens</name>
    <dbReference type="NCBI Taxonomy" id="2758038"/>
    <lineage>
        <taxon>Bacteria</taxon>
        <taxon>Pseudomonadati</taxon>
        <taxon>Pseudomonadota</taxon>
        <taxon>Alphaproteobacteria</taxon>
        <taxon>Rhodobacterales</taxon>
        <taxon>Paracoccaceae</taxon>
        <taxon>Pontivivens</taxon>
    </lineage>
</organism>
<dbReference type="GO" id="GO:0016811">
    <property type="term" value="F:hydrolase activity, acting on carbon-nitrogen (but not peptide) bonds, in linear amides"/>
    <property type="evidence" value="ECO:0007669"/>
    <property type="project" value="InterPro"/>
</dbReference>
<dbReference type="InterPro" id="IPR003010">
    <property type="entry name" value="C-N_Hydrolase"/>
</dbReference>
<evidence type="ECO:0000259" key="4">
    <source>
        <dbReference type="PROSITE" id="PS50263"/>
    </source>
</evidence>
<dbReference type="Pfam" id="PF00795">
    <property type="entry name" value="CN_hydrolase"/>
    <property type="match status" value="1"/>
</dbReference>
<dbReference type="AlphaFoldDB" id="A0A6G7VI62"/>
<name>A0A6G7VI62_9RHOB</name>
<dbReference type="SUPFAM" id="SSF56317">
    <property type="entry name" value="Carbon-nitrogen hydrolase"/>
    <property type="match status" value="1"/>
</dbReference>
<dbReference type="PANTHER" id="PTHR23088:SF27">
    <property type="entry name" value="DEAMINATED GLUTATHIONE AMIDASE"/>
    <property type="match status" value="1"/>
</dbReference>
<keyword evidence="6" id="KW-1185">Reference proteome</keyword>
<dbReference type="PANTHER" id="PTHR23088">
    <property type="entry name" value="NITRILASE-RELATED"/>
    <property type="match status" value="1"/>
</dbReference>
<proteinExistence type="inferred from homology"/>
<feature type="region of interest" description="Disordered" evidence="3">
    <location>
        <begin position="278"/>
        <end position="298"/>
    </location>
</feature>
<keyword evidence="2 5" id="KW-0378">Hydrolase</keyword>
<evidence type="ECO:0000313" key="6">
    <source>
        <dbReference type="Proteomes" id="UP000500791"/>
    </source>
</evidence>
<evidence type="ECO:0000256" key="3">
    <source>
        <dbReference type="SAM" id="MobiDB-lite"/>
    </source>
</evidence>
<protein>
    <submittedName>
        <fullName evidence="5">Carbon-nitrogen hydrolase family protein</fullName>
    </submittedName>
</protein>
<dbReference type="InterPro" id="IPR045254">
    <property type="entry name" value="Nit1/2_C-N_Hydrolase"/>
</dbReference>
<reference evidence="5 6" key="1">
    <citation type="submission" date="2020-03" db="EMBL/GenBank/DDBJ databases">
        <title>Complete genome sequence of Monaibacterium sp. ALG8 with diverse plasmids.</title>
        <authorList>
            <person name="Sun C."/>
        </authorList>
    </citation>
    <scope>NUCLEOTIDE SEQUENCE [LARGE SCALE GENOMIC DNA]</scope>
    <source>
        <strain evidence="5 6">ALG8</strain>
    </source>
</reference>
<sequence>MTDTLRVSMLQMTSHNTHDRNIESLSTAAKRAADEGADMLTLPEAAGLMDRDKDHARAQITQESHDPYIAACREEAAKHGIWIHSGSSPVKAPDGRYFNHTVLIDPAGEILARYDKIHLFDVFLDGRDATGESSRYAPGTDAVLVDTPFGPLGMSICYDLRFPHLYREYALAGATVMFVPSAFTVPTGRAHWEVLLRARAIENGAYVIAPAQVGDHADGRATWGHSLIISPWGEVLADLGGAVAGQVTVDLPLDAVAAARRQIPNLKNARAFDLRHIGPARNDMPSTPARHSSTGALT</sequence>
<accession>A0A6G7VI62</accession>
<dbReference type="InterPro" id="IPR001110">
    <property type="entry name" value="UPF0012_CS"/>
</dbReference>
<evidence type="ECO:0000313" key="5">
    <source>
        <dbReference type="EMBL" id="QIK39783.1"/>
    </source>
</evidence>
<dbReference type="Proteomes" id="UP000500791">
    <property type="component" value="Chromosome"/>
</dbReference>
<dbReference type="Gene3D" id="3.60.110.10">
    <property type="entry name" value="Carbon-nitrogen hydrolase"/>
    <property type="match status" value="1"/>
</dbReference>
<evidence type="ECO:0000256" key="2">
    <source>
        <dbReference type="ARBA" id="ARBA00022801"/>
    </source>
</evidence>
<evidence type="ECO:0000256" key="1">
    <source>
        <dbReference type="ARBA" id="ARBA00010613"/>
    </source>
</evidence>